<dbReference type="RefSeq" id="WP_240724302.1">
    <property type="nucleotide sequence ID" value="NZ_FMYV01000015.1"/>
</dbReference>
<dbReference type="Proteomes" id="UP000199322">
    <property type="component" value="Unassembled WGS sequence"/>
</dbReference>
<dbReference type="InterPro" id="IPR014509">
    <property type="entry name" value="YjdF-like"/>
</dbReference>
<keyword evidence="1" id="KW-0812">Transmembrane</keyword>
<accession>A0A1G6QQQ7</accession>
<feature type="transmembrane region" description="Helical" evidence="1">
    <location>
        <begin position="204"/>
        <end position="227"/>
    </location>
</feature>
<evidence type="ECO:0000313" key="3">
    <source>
        <dbReference type="Proteomes" id="UP000199322"/>
    </source>
</evidence>
<evidence type="ECO:0008006" key="4">
    <source>
        <dbReference type="Google" id="ProtNLM"/>
    </source>
</evidence>
<evidence type="ECO:0000313" key="2">
    <source>
        <dbReference type="EMBL" id="SDC94076.1"/>
    </source>
</evidence>
<proteinExistence type="predicted"/>
<evidence type="ECO:0000256" key="1">
    <source>
        <dbReference type="SAM" id="Phobius"/>
    </source>
</evidence>
<reference evidence="2 3" key="1">
    <citation type="submission" date="2016-10" db="EMBL/GenBank/DDBJ databases">
        <authorList>
            <person name="de Groot N.N."/>
        </authorList>
    </citation>
    <scope>NUCLEOTIDE SEQUENCE [LARGE SCALE GENOMIC DNA]</scope>
    <source>
        <strain evidence="2 3">WG14</strain>
    </source>
</reference>
<feature type="transmembrane region" description="Helical" evidence="1">
    <location>
        <begin position="71"/>
        <end position="88"/>
    </location>
</feature>
<dbReference type="EMBL" id="FMYV01000015">
    <property type="protein sequence ID" value="SDC94076.1"/>
    <property type="molecule type" value="Genomic_DNA"/>
</dbReference>
<feature type="transmembrane region" description="Helical" evidence="1">
    <location>
        <begin position="41"/>
        <end position="65"/>
    </location>
</feature>
<protein>
    <recommendedName>
        <fullName evidence="4">DUF2238 domain-containing protein</fullName>
    </recommendedName>
</protein>
<keyword evidence="3" id="KW-1185">Reference proteome</keyword>
<name>A0A1G6QQQ7_9BACT</name>
<keyword evidence="1" id="KW-1133">Transmembrane helix</keyword>
<feature type="transmembrane region" description="Helical" evidence="1">
    <location>
        <begin position="130"/>
        <end position="154"/>
    </location>
</feature>
<gene>
    <name evidence="2" type="ORF">SAMN04488588_2134</name>
</gene>
<dbReference type="AlphaFoldDB" id="A0A1G6QQQ7"/>
<organism evidence="2 3">
    <name type="scientific">Geotoga petraea</name>
    <dbReference type="NCBI Taxonomy" id="28234"/>
    <lineage>
        <taxon>Bacteria</taxon>
        <taxon>Thermotogati</taxon>
        <taxon>Thermotogota</taxon>
        <taxon>Thermotogae</taxon>
        <taxon>Petrotogales</taxon>
        <taxon>Petrotogaceae</taxon>
        <taxon>Geotoga</taxon>
    </lineage>
</organism>
<dbReference type="STRING" id="28234.SAMN04488588_2134"/>
<keyword evidence="1" id="KW-0472">Membrane</keyword>
<feature type="transmembrane region" description="Helical" evidence="1">
    <location>
        <begin position="166"/>
        <end position="184"/>
    </location>
</feature>
<feature type="transmembrane region" description="Helical" evidence="1">
    <location>
        <begin position="100"/>
        <end position="118"/>
    </location>
</feature>
<sequence>MEPILLKSISKKFRKPLLKLNIFLINDTEVKETLFSSNTRFFVFFRWMNLFFSFVALVPVIASIVNFNLPHFLGYLLSFLLIDFIWVFEWVTKSTIFEEIRFFSIMQITLHSFFGVWLRFYDNYPIFDDILHITGGMWLVSFLFPLVLGSELVWSRNISRTLLFKIFIYMFSIVAMMGVFWEIGEFASDLIFSGYEGYRFAQEGLIDTMSDLIENQIGAVIGLFLFWKTLNKLNKNRDIYNLLEKISLALRRFFQQ</sequence>
<dbReference type="Pfam" id="PF09997">
    <property type="entry name" value="DUF2238"/>
    <property type="match status" value="1"/>
</dbReference>